<protein>
    <submittedName>
        <fullName evidence="5">AraC family transcriptional regulator</fullName>
    </submittedName>
</protein>
<name>A0A4Q7N3U0_9BACT</name>
<evidence type="ECO:0000313" key="6">
    <source>
        <dbReference type="Proteomes" id="UP000293874"/>
    </source>
</evidence>
<dbReference type="SMART" id="SM00342">
    <property type="entry name" value="HTH_ARAC"/>
    <property type="match status" value="1"/>
</dbReference>
<dbReference type="SUPFAM" id="SSF46689">
    <property type="entry name" value="Homeodomain-like"/>
    <property type="match status" value="2"/>
</dbReference>
<dbReference type="GO" id="GO:0003700">
    <property type="term" value="F:DNA-binding transcription factor activity"/>
    <property type="evidence" value="ECO:0007669"/>
    <property type="project" value="InterPro"/>
</dbReference>
<feature type="domain" description="HTH araC/xylS-type" evidence="4">
    <location>
        <begin position="235"/>
        <end position="332"/>
    </location>
</feature>
<dbReference type="PROSITE" id="PS00041">
    <property type="entry name" value="HTH_ARAC_FAMILY_1"/>
    <property type="match status" value="1"/>
</dbReference>
<evidence type="ECO:0000256" key="3">
    <source>
        <dbReference type="ARBA" id="ARBA00023163"/>
    </source>
</evidence>
<dbReference type="PROSITE" id="PS01124">
    <property type="entry name" value="HTH_ARAC_FAMILY_2"/>
    <property type="match status" value="1"/>
</dbReference>
<gene>
    <name evidence="5" type="ORF">EV199_1515</name>
</gene>
<dbReference type="AlphaFoldDB" id="A0A4Q7N3U0"/>
<dbReference type="InterPro" id="IPR020449">
    <property type="entry name" value="Tscrpt_reg_AraC-type_HTH"/>
</dbReference>
<dbReference type="InterPro" id="IPR053142">
    <property type="entry name" value="PchR_regulatory_protein"/>
</dbReference>
<proteinExistence type="predicted"/>
<dbReference type="Pfam" id="PF12833">
    <property type="entry name" value="HTH_18"/>
    <property type="match status" value="1"/>
</dbReference>
<dbReference type="GO" id="GO:0043565">
    <property type="term" value="F:sequence-specific DNA binding"/>
    <property type="evidence" value="ECO:0007669"/>
    <property type="project" value="InterPro"/>
</dbReference>
<dbReference type="InterPro" id="IPR018062">
    <property type="entry name" value="HTH_AraC-typ_CS"/>
</dbReference>
<dbReference type="PANTHER" id="PTHR47893">
    <property type="entry name" value="REGULATORY PROTEIN PCHR"/>
    <property type="match status" value="1"/>
</dbReference>
<dbReference type="OrthoDB" id="799767at2"/>
<keyword evidence="3" id="KW-0804">Transcription</keyword>
<dbReference type="EMBL" id="SGXA01000001">
    <property type="protein sequence ID" value="RZS75643.1"/>
    <property type="molecule type" value="Genomic_DNA"/>
</dbReference>
<organism evidence="5 6">
    <name type="scientific">Pseudobacter ginsenosidimutans</name>
    <dbReference type="NCBI Taxonomy" id="661488"/>
    <lineage>
        <taxon>Bacteria</taxon>
        <taxon>Pseudomonadati</taxon>
        <taxon>Bacteroidota</taxon>
        <taxon>Chitinophagia</taxon>
        <taxon>Chitinophagales</taxon>
        <taxon>Chitinophagaceae</taxon>
        <taxon>Pseudobacter</taxon>
    </lineage>
</organism>
<dbReference type="RefSeq" id="WP_130539993.1">
    <property type="nucleotide sequence ID" value="NZ_CP042431.1"/>
</dbReference>
<accession>A0A4Q7N3U0</accession>
<dbReference type="InterPro" id="IPR009057">
    <property type="entry name" value="Homeodomain-like_sf"/>
</dbReference>
<dbReference type="Proteomes" id="UP000293874">
    <property type="component" value="Unassembled WGS sequence"/>
</dbReference>
<keyword evidence="6" id="KW-1185">Reference proteome</keyword>
<evidence type="ECO:0000256" key="2">
    <source>
        <dbReference type="ARBA" id="ARBA00023125"/>
    </source>
</evidence>
<dbReference type="PANTHER" id="PTHR47893:SF1">
    <property type="entry name" value="REGULATORY PROTEIN PCHR"/>
    <property type="match status" value="1"/>
</dbReference>
<evidence type="ECO:0000256" key="1">
    <source>
        <dbReference type="ARBA" id="ARBA00023015"/>
    </source>
</evidence>
<reference evidence="5 6" key="1">
    <citation type="submission" date="2019-02" db="EMBL/GenBank/DDBJ databases">
        <title>Genomic Encyclopedia of Type Strains, Phase IV (KMG-IV): sequencing the most valuable type-strain genomes for metagenomic binning, comparative biology and taxonomic classification.</title>
        <authorList>
            <person name="Goeker M."/>
        </authorList>
    </citation>
    <scope>NUCLEOTIDE SEQUENCE [LARGE SCALE GENOMIC DNA]</scope>
    <source>
        <strain evidence="5 6">DSM 18116</strain>
    </source>
</reference>
<keyword evidence="1" id="KW-0805">Transcription regulation</keyword>
<keyword evidence="2" id="KW-0238">DNA-binding</keyword>
<dbReference type="Gene3D" id="1.10.10.60">
    <property type="entry name" value="Homeodomain-like"/>
    <property type="match status" value="1"/>
</dbReference>
<evidence type="ECO:0000259" key="4">
    <source>
        <dbReference type="PROSITE" id="PS01124"/>
    </source>
</evidence>
<dbReference type="InterPro" id="IPR018060">
    <property type="entry name" value="HTH_AraC"/>
</dbReference>
<comment type="caution">
    <text evidence="5">The sequence shown here is derived from an EMBL/GenBank/DDBJ whole genome shotgun (WGS) entry which is preliminary data.</text>
</comment>
<sequence length="333" mass="38046">MINTVNIQNLAAEKMFCPFTIQSEGGMIRESRRQVDKGGHAGSIYEVSTPDGINLGYYNVASTKNGEVVINNQQAFLQLSYTISGKKSYRVNDGSNHLVSFVKQEYNYLFLPEQRIHLCWEPGERLETFEIGISPDLMMRFLPEEHPFFPVLKKSITENVPALMSPINLSLPTRSSAILYDMLQCPLEGRYKQLYLKGKITELMALQLEEYEQFMDRNMKAAGKALKQEEIMRMYMVRDIVVSNLQRPCSLIDLAHQVGTNEAYLKKQFKQVFGTTVFGYLQVIKMGEARKMLLMGQSVSEVAYLTGYKHVAHFTRAFKKHFGVAPHVIRSKT</sequence>
<evidence type="ECO:0000313" key="5">
    <source>
        <dbReference type="EMBL" id="RZS75643.1"/>
    </source>
</evidence>
<dbReference type="PRINTS" id="PR00032">
    <property type="entry name" value="HTHARAC"/>
</dbReference>